<evidence type="ECO:0000313" key="1">
    <source>
        <dbReference type="EMBL" id="PLW66730.1"/>
    </source>
</evidence>
<dbReference type="EMBL" id="PKUS01000050">
    <property type="protein sequence ID" value="PLW66730.1"/>
    <property type="molecule type" value="Genomic_DNA"/>
</dbReference>
<evidence type="ECO:0000313" key="2">
    <source>
        <dbReference type="Proteomes" id="UP000235005"/>
    </source>
</evidence>
<evidence type="ECO:0008006" key="3">
    <source>
        <dbReference type="Google" id="ProtNLM"/>
    </source>
</evidence>
<name>A0A2N5WWX9_9GAMM</name>
<accession>A0A2N5WWX9</accession>
<dbReference type="Proteomes" id="UP000235005">
    <property type="component" value="Unassembled WGS sequence"/>
</dbReference>
<comment type="caution">
    <text evidence="1">The sequence shown here is derived from an EMBL/GenBank/DDBJ whole genome shotgun (WGS) entry which is preliminary data.</text>
</comment>
<proteinExistence type="predicted"/>
<protein>
    <recommendedName>
        <fullName evidence="3">DUF2066 domain-containing protein</fullName>
    </recommendedName>
</protein>
<organism evidence="1 2">
    <name type="scientific">Pseudohalioglobus lutimaris</name>
    <dbReference type="NCBI Taxonomy" id="1737061"/>
    <lineage>
        <taxon>Bacteria</taxon>
        <taxon>Pseudomonadati</taxon>
        <taxon>Pseudomonadota</taxon>
        <taxon>Gammaproteobacteria</taxon>
        <taxon>Cellvibrionales</taxon>
        <taxon>Halieaceae</taxon>
        <taxon>Pseudohalioglobus</taxon>
    </lineage>
</organism>
<reference evidence="1 2" key="1">
    <citation type="submission" date="2018-01" db="EMBL/GenBank/DDBJ databases">
        <title>The draft genome sequence of Halioglobus lutimaris HF004.</title>
        <authorList>
            <person name="Du Z.-J."/>
            <person name="Shi M.-J."/>
        </authorList>
    </citation>
    <scope>NUCLEOTIDE SEQUENCE [LARGE SCALE GENOMIC DNA]</scope>
    <source>
        <strain evidence="1 2">HF004</strain>
    </source>
</reference>
<dbReference type="Pfam" id="PF09839">
    <property type="entry name" value="DUF2066"/>
    <property type="match status" value="1"/>
</dbReference>
<dbReference type="AlphaFoldDB" id="A0A2N5WWX9"/>
<dbReference type="InterPro" id="IPR018642">
    <property type="entry name" value="DUF2066"/>
</dbReference>
<keyword evidence="2" id="KW-1185">Reference proteome</keyword>
<gene>
    <name evidence="1" type="ORF">C0039_20195</name>
</gene>
<sequence>MSWVIHYEEMARHFITAGAQWHHPIWRNSTMLQLPGLGCYNAASLYLREFSVYKCLSGLIALALLVIATAASAEVVRGLHAATVPVANQGQAAMAAAAQEALAEVVVKVSGSADALQNPVIAEALPGARSQVQQYAFARDDSLESGLSARFEFGSAYVNGLLTDAGLPLWTANRPRVLVWVAVELNGERQLVSSLDTPELAAQVLVEFDRRGVPARLPLYDLRDATEVTLEDVWEQRGTDIVAASARYGVEDVLVGRAVVVSTGQWTGDWSYFSGPLRLDRSSNASAAGGFLQVGVNMVAEEMASRYAVAPSGAVDARVPMVVSGVLEFSDYTAIVNWLESLELIEHANIQFIGGDRIELGLDAGADATQLATIIELNKRLQPVPGVPGELVYQWTN</sequence>